<dbReference type="InterPro" id="IPR050832">
    <property type="entry name" value="Bact_Acetyltransf"/>
</dbReference>
<evidence type="ECO:0000313" key="4">
    <source>
        <dbReference type="EMBL" id="MFD1250471.1"/>
    </source>
</evidence>
<evidence type="ECO:0000256" key="2">
    <source>
        <dbReference type="ARBA" id="ARBA00023315"/>
    </source>
</evidence>
<dbReference type="Pfam" id="PF00583">
    <property type="entry name" value="Acetyltransf_1"/>
    <property type="match status" value="1"/>
</dbReference>
<organism evidence="4 5">
    <name type="scientific">Nocardioides ginsengisoli</name>
    <dbReference type="NCBI Taxonomy" id="363868"/>
    <lineage>
        <taxon>Bacteria</taxon>
        <taxon>Bacillati</taxon>
        <taxon>Actinomycetota</taxon>
        <taxon>Actinomycetes</taxon>
        <taxon>Propionibacteriales</taxon>
        <taxon>Nocardioidaceae</taxon>
        <taxon>Nocardioides</taxon>
    </lineage>
</organism>
<dbReference type="Gene3D" id="3.40.630.30">
    <property type="match status" value="1"/>
</dbReference>
<dbReference type="PROSITE" id="PS51186">
    <property type="entry name" value="GNAT"/>
    <property type="match status" value="1"/>
</dbReference>
<dbReference type="PANTHER" id="PTHR43877">
    <property type="entry name" value="AMINOALKYLPHOSPHONATE N-ACETYLTRANSFERASE-RELATED-RELATED"/>
    <property type="match status" value="1"/>
</dbReference>
<feature type="domain" description="N-acetyltransferase" evidence="3">
    <location>
        <begin position="5"/>
        <end position="158"/>
    </location>
</feature>
<evidence type="ECO:0000256" key="1">
    <source>
        <dbReference type="ARBA" id="ARBA00022679"/>
    </source>
</evidence>
<evidence type="ECO:0000259" key="3">
    <source>
        <dbReference type="PROSITE" id="PS51186"/>
    </source>
</evidence>
<evidence type="ECO:0000313" key="5">
    <source>
        <dbReference type="Proteomes" id="UP001597229"/>
    </source>
</evidence>
<gene>
    <name evidence="4" type="ORF">ACFQ3F_21950</name>
</gene>
<keyword evidence="5" id="KW-1185">Reference proteome</keyword>
<dbReference type="InterPro" id="IPR000182">
    <property type="entry name" value="GNAT_dom"/>
</dbReference>
<accession>A0ABW3W585</accession>
<proteinExistence type="predicted"/>
<dbReference type="RefSeq" id="WP_367919059.1">
    <property type="nucleotide sequence ID" value="NZ_BAABAC010000018.1"/>
</dbReference>
<reference evidence="5" key="1">
    <citation type="journal article" date="2019" name="Int. J. Syst. Evol. Microbiol.">
        <title>The Global Catalogue of Microorganisms (GCM) 10K type strain sequencing project: providing services to taxonomists for standard genome sequencing and annotation.</title>
        <authorList>
            <consortium name="The Broad Institute Genomics Platform"/>
            <consortium name="The Broad Institute Genome Sequencing Center for Infectious Disease"/>
            <person name="Wu L."/>
            <person name="Ma J."/>
        </authorList>
    </citation>
    <scope>NUCLEOTIDE SEQUENCE [LARGE SCALE GENOMIC DNA]</scope>
    <source>
        <strain evidence="5">CCUG 52478</strain>
    </source>
</reference>
<name>A0ABW3W585_9ACTN</name>
<dbReference type="CDD" id="cd04301">
    <property type="entry name" value="NAT_SF"/>
    <property type="match status" value="1"/>
</dbReference>
<protein>
    <submittedName>
        <fullName evidence="4">N-acetyltransferase family protein</fullName>
    </submittedName>
</protein>
<keyword evidence="1" id="KW-0808">Transferase</keyword>
<dbReference type="Proteomes" id="UP001597229">
    <property type="component" value="Unassembled WGS sequence"/>
</dbReference>
<keyword evidence="2" id="KW-0012">Acyltransferase</keyword>
<dbReference type="EMBL" id="JBHTLX010000024">
    <property type="protein sequence ID" value="MFD1250471.1"/>
    <property type="molecule type" value="Genomic_DNA"/>
</dbReference>
<dbReference type="SUPFAM" id="SSF55729">
    <property type="entry name" value="Acyl-CoA N-acyltransferases (Nat)"/>
    <property type="match status" value="1"/>
</dbReference>
<comment type="caution">
    <text evidence="4">The sequence shown here is derived from an EMBL/GenBank/DDBJ whole genome shotgun (WGS) entry which is preliminary data.</text>
</comment>
<dbReference type="InterPro" id="IPR016181">
    <property type="entry name" value="Acyl_CoA_acyltransferase"/>
</dbReference>
<sequence>MTRTPRIRLAAPADAFVVGGLLFDFNTEFETPTPTAADFGDRFATLLARDDVLVVLAEDSETGATGFAYLTLRPTPYGDGPLAQLEELYVVPGLRDRGIGTALLTRAVEEVVRREAIEMLINVDEIDTDTRRFYERHGFTNVEPGQDYRMLCYLRELR</sequence>